<dbReference type="Proteomes" id="UP001327560">
    <property type="component" value="Chromosome 1"/>
</dbReference>
<dbReference type="PROSITE" id="PS51808">
    <property type="entry name" value="CHCH"/>
    <property type="match status" value="1"/>
</dbReference>
<protein>
    <recommendedName>
        <fullName evidence="3">CHCH domain-containing protein</fullName>
    </recommendedName>
</protein>
<dbReference type="PANTHER" id="PTHR48150">
    <property type="entry name" value="CYTOCHROME C OXIDASE-ASSEMBLY FACTOR COX23, MITOCHONDRIAL"/>
    <property type="match status" value="1"/>
</dbReference>
<dbReference type="PANTHER" id="PTHR48150:SF1">
    <property type="entry name" value="COX19 FAMILY PROTEIN (CHCH MOTIF)"/>
    <property type="match status" value="1"/>
</dbReference>
<accession>A0AAQ3JTX2</accession>
<gene>
    <name evidence="1" type="ORF">Cni_G04060</name>
</gene>
<evidence type="ECO:0008006" key="3">
    <source>
        <dbReference type="Google" id="ProtNLM"/>
    </source>
</evidence>
<dbReference type="SUPFAM" id="SSF47072">
    <property type="entry name" value="Cysteine alpha-hairpin motif"/>
    <property type="match status" value="1"/>
</dbReference>
<keyword evidence="2" id="KW-1185">Reference proteome</keyword>
<dbReference type="InterPro" id="IPR009069">
    <property type="entry name" value="Cys_alpha_HP_mot_SF"/>
</dbReference>
<reference evidence="1 2" key="1">
    <citation type="submission" date="2023-10" db="EMBL/GenBank/DDBJ databases">
        <title>Chromosome-scale genome assembly provides insights into flower coloration mechanisms of Canna indica.</title>
        <authorList>
            <person name="Li C."/>
        </authorList>
    </citation>
    <scope>NUCLEOTIDE SEQUENCE [LARGE SCALE GENOMIC DNA]</scope>
    <source>
        <tissue evidence="1">Flower</tissue>
    </source>
</reference>
<name>A0AAQ3JTX2_9LILI</name>
<evidence type="ECO:0000313" key="2">
    <source>
        <dbReference type="Proteomes" id="UP001327560"/>
    </source>
</evidence>
<dbReference type="EMBL" id="CP136890">
    <property type="protein sequence ID" value="WOK95353.1"/>
    <property type="molecule type" value="Genomic_DNA"/>
</dbReference>
<proteinExistence type="predicted"/>
<dbReference type="AlphaFoldDB" id="A0AAQ3JTX2"/>
<evidence type="ECO:0000313" key="1">
    <source>
        <dbReference type="EMBL" id="WOK95353.1"/>
    </source>
</evidence>
<sequence>MLLGRSGSGLRFIRFHLVWLPSLVSKTNGPKMDLNYAFRPVWIRFLESNVRFSLVLVKPQKNHFPRFPVRILSEGQAGELWLCFPMATSGSSAASSVSPAYSPPYPSVARFSDSLCYAEYTASIKCLEANVDKSQCQEQFDIYKECKKKEREARLERNRKRSLF</sequence>
<organism evidence="1 2">
    <name type="scientific">Canna indica</name>
    <name type="common">Indian-shot</name>
    <dbReference type="NCBI Taxonomy" id="4628"/>
    <lineage>
        <taxon>Eukaryota</taxon>
        <taxon>Viridiplantae</taxon>
        <taxon>Streptophyta</taxon>
        <taxon>Embryophyta</taxon>
        <taxon>Tracheophyta</taxon>
        <taxon>Spermatophyta</taxon>
        <taxon>Magnoliopsida</taxon>
        <taxon>Liliopsida</taxon>
        <taxon>Zingiberales</taxon>
        <taxon>Cannaceae</taxon>
        <taxon>Canna</taxon>
    </lineage>
</organism>